<feature type="transmembrane region" description="Helical" evidence="1">
    <location>
        <begin position="138"/>
        <end position="157"/>
    </location>
</feature>
<dbReference type="EMBL" id="VTTN01000007">
    <property type="protein sequence ID" value="KAA0594914.1"/>
    <property type="molecule type" value="Genomic_DNA"/>
</dbReference>
<evidence type="ECO:0000313" key="3">
    <source>
        <dbReference type="Proteomes" id="UP000324927"/>
    </source>
</evidence>
<feature type="transmembrane region" description="Helical" evidence="1">
    <location>
        <begin position="63"/>
        <end position="87"/>
    </location>
</feature>
<proteinExistence type="predicted"/>
<comment type="caution">
    <text evidence="2">The sequence shown here is derived from an EMBL/GenBank/DDBJ whole genome shotgun (WGS) entry which is preliminary data.</text>
</comment>
<dbReference type="AlphaFoldDB" id="A0A5A9GMT9"/>
<keyword evidence="1" id="KW-0472">Membrane</keyword>
<accession>A0A5A9GMT9</accession>
<feature type="transmembrane region" description="Helical" evidence="1">
    <location>
        <begin position="99"/>
        <end position="118"/>
    </location>
</feature>
<feature type="transmembrane region" description="Helical" evidence="1">
    <location>
        <begin position="169"/>
        <end position="188"/>
    </location>
</feature>
<reference evidence="2 3" key="1">
    <citation type="submission" date="2019-08" db="EMBL/GenBank/DDBJ databases">
        <authorList>
            <person name="Grouzdev D."/>
            <person name="Tikhonova E."/>
            <person name="Kravchenko I."/>
        </authorList>
    </citation>
    <scope>NUCLEOTIDE SEQUENCE [LARGE SCALE GENOMIC DNA]</scope>
    <source>
        <strain evidence="2 3">59b</strain>
    </source>
</reference>
<dbReference type="Proteomes" id="UP000324927">
    <property type="component" value="Unassembled WGS sequence"/>
</dbReference>
<keyword evidence="1" id="KW-0812">Transmembrane</keyword>
<protein>
    <submittedName>
        <fullName evidence="2">CbtA family protein</fullName>
    </submittedName>
</protein>
<keyword evidence="3" id="KW-1185">Reference proteome</keyword>
<dbReference type="Pfam" id="PF09490">
    <property type="entry name" value="CbtA"/>
    <property type="match status" value="1"/>
</dbReference>
<gene>
    <name evidence="2" type="ORF">FZ942_19110</name>
</gene>
<keyword evidence="1" id="KW-1133">Transmembrane helix</keyword>
<dbReference type="InterPro" id="IPR012666">
    <property type="entry name" value="CbtA_put"/>
</dbReference>
<sequence>MVGSLLLRGMLVGLVAGLLAFAFAKVVGEPLVDQAIAFEEQLAQAAGEAPEPELVSRSTQAGLGLLTGTLAYGASIGGLVALVFAFAQGRVSAFGPRGTAALIALAGFVAIVLVPQIKYPANPPAVGSGETIQARTELFFILLGLSVAIAVASIGLARRLMVRHGGWNAWIAGGAAYVLVMGIAFSVLPSVNEVPETFSAVLLWNFRIASLAMHAVLWTTIGLGFGVLAERRLIRPASGRRLAALAIR</sequence>
<evidence type="ECO:0000256" key="1">
    <source>
        <dbReference type="SAM" id="Phobius"/>
    </source>
</evidence>
<organism evidence="2 3">
    <name type="scientific">Azospirillum lipoferum</name>
    <dbReference type="NCBI Taxonomy" id="193"/>
    <lineage>
        <taxon>Bacteria</taxon>
        <taxon>Pseudomonadati</taxon>
        <taxon>Pseudomonadota</taxon>
        <taxon>Alphaproteobacteria</taxon>
        <taxon>Rhodospirillales</taxon>
        <taxon>Azospirillaceae</taxon>
        <taxon>Azospirillum</taxon>
    </lineage>
</organism>
<evidence type="ECO:0000313" key="2">
    <source>
        <dbReference type="EMBL" id="KAA0594914.1"/>
    </source>
</evidence>
<dbReference type="OrthoDB" id="6851830at2"/>
<dbReference type="RefSeq" id="WP_149232671.1">
    <property type="nucleotide sequence ID" value="NZ_JALJXJ010000010.1"/>
</dbReference>
<feature type="transmembrane region" description="Helical" evidence="1">
    <location>
        <begin position="208"/>
        <end position="229"/>
    </location>
</feature>
<name>A0A5A9GMT9_AZOLI</name>